<dbReference type="EMBL" id="JAAVLW010000004">
    <property type="protein sequence ID" value="NOJ47736.1"/>
    <property type="molecule type" value="Genomic_DNA"/>
</dbReference>
<feature type="compositionally biased region" description="Pro residues" evidence="1">
    <location>
        <begin position="78"/>
        <end position="96"/>
    </location>
</feature>
<gene>
    <name evidence="3" type="ORF">HCN50_16025</name>
</gene>
<dbReference type="Proteomes" id="UP000528734">
    <property type="component" value="Unassembled WGS sequence"/>
</dbReference>
<proteinExistence type="predicted"/>
<evidence type="ECO:0000313" key="3">
    <source>
        <dbReference type="EMBL" id="NOJ47736.1"/>
    </source>
</evidence>
<evidence type="ECO:0000256" key="2">
    <source>
        <dbReference type="SAM" id="Phobius"/>
    </source>
</evidence>
<reference evidence="3 4" key="1">
    <citation type="submission" date="2020-03" db="EMBL/GenBank/DDBJ databases">
        <title>Bradyrhizobium diversity isolated from nodules of Muelleranthus trifoliolatus.</title>
        <authorList>
            <person name="Klepa M."/>
            <person name="Helene L."/>
            <person name="Hungria M."/>
        </authorList>
    </citation>
    <scope>NUCLEOTIDE SEQUENCE [LARGE SCALE GENOMIC DNA]</scope>
    <source>
        <strain evidence="3 4">WSM 1744</strain>
    </source>
</reference>
<keyword evidence="2" id="KW-1133">Transmembrane helix</keyword>
<feature type="region of interest" description="Disordered" evidence="1">
    <location>
        <begin position="69"/>
        <end position="96"/>
    </location>
</feature>
<accession>A0A7Y4H4Y0</accession>
<sequence length="96" mass="10109">MVRDLAEDQLSRHSSGPLKVAIVVAVLGVVGMLVVDHGPWNKPKVQHPVIANYSTTGEAARAAGADVIPTEPKLQVEPSPPVPKPVHPVNPAPHSH</sequence>
<feature type="transmembrane region" description="Helical" evidence="2">
    <location>
        <begin position="16"/>
        <end position="35"/>
    </location>
</feature>
<dbReference type="AlphaFoldDB" id="A0A7Y4H4Y0"/>
<keyword evidence="2" id="KW-0472">Membrane</keyword>
<keyword evidence="2" id="KW-0812">Transmembrane</keyword>
<organism evidence="3 4">
    <name type="scientific">Bradyrhizobium archetypum</name>
    <dbReference type="NCBI Taxonomy" id="2721160"/>
    <lineage>
        <taxon>Bacteria</taxon>
        <taxon>Pseudomonadati</taxon>
        <taxon>Pseudomonadota</taxon>
        <taxon>Alphaproteobacteria</taxon>
        <taxon>Hyphomicrobiales</taxon>
        <taxon>Nitrobacteraceae</taxon>
        <taxon>Bradyrhizobium</taxon>
    </lineage>
</organism>
<protein>
    <submittedName>
        <fullName evidence="3">Uncharacterized protein</fullName>
    </submittedName>
</protein>
<evidence type="ECO:0000313" key="4">
    <source>
        <dbReference type="Proteomes" id="UP000528734"/>
    </source>
</evidence>
<name>A0A7Y4H4Y0_9BRAD</name>
<comment type="caution">
    <text evidence="3">The sequence shown here is derived from an EMBL/GenBank/DDBJ whole genome shotgun (WGS) entry which is preliminary data.</text>
</comment>
<evidence type="ECO:0000256" key="1">
    <source>
        <dbReference type="SAM" id="MobiDB-lite"/>
    </source>
</evidence>
<keyword evidence="4" id="KW-1185">Reference proteome</keyword>